<dbReference type="EC" id="2.7.4.23" evidence="3"/>
<evidence type="ECO:0000256" key="6">
    <source>
        <dbReference type="ARBA" id="ARBA00022840"/>
    </source>
</evidence>
<dbReference type="GO" id="GO:0033863">
    <property type="term" value="F:ribose 1,5-bisphosphate phosphokinase activity"/>
    <property type="evidence" value="ECO:0007669"/>
    <property type="project" value="UniProtKB-EC"/>
</dbReference>
<dbReference type="InterPro" id="IPR012699">
    <property type="entry name" value="PhnN"/>
</dbReference>
<dbReference type="NCBIfam" id="TIGR02322">
    <property type="entry name" value="phosphon_PhnN"/>
    <property type="match status" value="1"/>
</dbReference>
<protein>
    <recommendedName>
        <fullName evidence="3">ribose 1,5-bisphosphate phosphokinase</fullName>
        <ecNumber evidence="3">2.7.4.23</ecNumber>
    </recommendedName>
</protein>
<sequence>MNEALAHFGARGDLHLVQRVITRPVDAGGENHRAVEHPEFAALKDAGAFAVSWDAHGLRYGIPAAVHEKLALGHLVIANGSRSALPRFAEVFDPLLVINIVARPEVLASRLEKRGRETREDILRRLKRGSLEVRGPFHVVTIDNSEDLATATRQLVATLSPLLGAPQTA</sequence>
<comment type="catalytic activity">
    <reaction evidence="1">
        <text>alpha-D-ribose 1,5-bisphosphate + ATP = 5-phospho-alpha-D-ribose 1-diphosphate + ADP</text>
        <dbReference type="Rhea" id="RHEA:20109"/>
        <dbReference type="ChEBI" id="CHEBI:30616"/>
        <dbReference type="ChEBI" id="CHEBI:58017"/>
        <dbReference type="ChEBI" id="CHEBI:68688"/>
        <dbReference type="ChEBI" id="CHEBI:456216"/>
        <dbReference type="EC" id="2.7.4.23"/>
    </reaction>
</comment>
<evidence type="ECO:0000313" key="7">
    <source>
        <dbReference type="EMBL" id="MBP1851690.1"/>
    </source>
</evidence>
<dbReference type="SUPFAM" id="SSF52540">
    <property type="entry name" value="P-loop containing nucleoside triphosphate hydrolases"/>
    <property type="match status" value="1"/>
</dbReference>
<proteinExistence type="predicted"/>
<keyword evidence="8" id="KW-1185">Reference proteome</keyword>
<evidence type="ECO:0000256" key="5">
    <source>
        <dbReference type="ARBA" id="ARBA00022741"/>
    </source>
</evidence>
<evidence type="ECO:0000256" key="3">
    <source>
        <dbReference type="ARBA" id="ARBA00012892"/>
    </source>
</evidence>
<name>A0ABS4E182_9HYPH</name>
<dbReference type="Gene3D" id="3.40.50.300">
    <property type="entry name" value="P-loop containing nucleotide triphosphate hydrolases"/>
    <property type="match status" value="1"/>
</dbReference>
<evidence type="ECO:0000313" key="8">
    <source>
        <dbReference type="Proteomes" id="UP000759443"/>
    </source>
</evidence>
<evidence type="ECO:0000256" key="4">
    <source>
        <dbReference type="ARBA" id="ARBA00022679"/>
    </source>
</evidence>
<dbReference type="EMBL" id="JAGGJU010000008">
    <property type="protein sequence ID" value="MBP1851690.1"/>
    <property type="molecule type" value="Genomic_DNA"/>
</dbReference>
<gene>
    <name evidence="7" type="ORF">J2Z17_003138</name>
</gene>
<reference evidence="7 8" key="1">
    <citation type="submission" date="2021-03" db="EMBL/GenBank/DDBJ databases">
        <title>Genomic Encyclopedia of Type Strains, Phase IV (KMG-IV): sequencing the most valuable type-strain genomes for metagenomic binning, comparative biology and taxonomic classification.</title>
        <authorList>
            <person name="Goeker M."/>
        </authorList>
    </citation>
    <scope>NUCLEOTIDE SEQUENCE [LARGE SCALE GENOMIC DNA]</scope>
    <source>
        <strain evidence="7 8">DSM 21600</strain>
    </source>
</reference>
<keyword evidence="5" id="KW-0547">Nucleotide-binding</keyword>
<evidence type="ECO:0000256" key="2">
    <source>
        <dbReference type="ARBA" id="ARBA00005069"/>
    </source>
</evidence>
<keyword evidence="6" id="KW-0067">ATP-binding</keyword>
<accession>A0ABS4E182</accession>
<dbReference type="Proteomes" id="UP000759443">
    <property type="component" value="Unassembled WGS sequence"/>
</dbReference>
<evidence type="ECO:0000256" key="1">
    <source>
        <dbReference type="ARBA" id="ARBA00000373"/>
    </source>
</evidence>
<keyword evidence="4 7" id="KW-0808">Transferase</keyword>
<comment type="caution">
    <text evidence="7">The sequence shown here is derived from an EMBL/GenBank/DDBJ whole genome shotgun (WGS) entry which is preliminary data.</text>
</comment>
<dbReference type="InterPro" id="IPR027417">
    <property type="entry name" value="P-loop_NTPase"/>
</dbReference>
<organism evidence="7 8">
    <name type="scientific">Rhizobium halophytocola</name>
    <dbReference type="NCBI Taxonomy" id="735519"/>
    <lineage>
        <taxon>Bacteria</taxon>
        <taxon>Pseudomonadati</taxon>
        <taxon>Pseudomonadota</taxon>
        <taxon>Alphaproteobacteria</taxon>
        <taxon>Hyphomicrobiales</taxon>
        <taxon>Rhizobiaceae</taxon>
        <taxon>Rhizobium/Agrobacterium group</taxon>
        <taxon>Rhizobium</taxon>
    </lineage>
</organism>
<comment type="pathway">
    <text evidence="2">Metabolic intermediate biosynthesis; 5-phospho-alpha-D-ribose 1-diphosphate biosynthesis; 5-phospho-alpha-D-ribose 1-diphosphate from D-ribose 5-phosphate (route II): step 3/3.</text>
</comment>